<dbReference type="AlphaFoldDB" id="A0A923NI44"/>
<accession>A0A923NI44</accession>
<dbReference type="EMBL" id="JACSZT010000009">
    <property type="protein sequence ID" value="MBC6499391.1"/>
    <property type="molecule type" value="Genomic_DNA"/>
</dbReference>
<comment type="caution">
    <text evidence="1">The sequence shown here is derived from an EMBL/GenBank/DDBJ whole genome shotgun (WGS) entry which is preliminary data.</text>
</comment>
<sequence length="483" mass="56595">MQGEIELLLRRRYELNITYIDDPTVADAIIADHLMLLAPYKRLFVWQMAPSFAELDVFMHEAVEQMPLHSLLPEYERFTQQVFDGIKKHFSVENHEIRTRLFAMFYNVFLHAISRDVMIPKMTIMLEFEQASLVANAERHYFRFYNAIMQIIKEQYYLQFRVPMPADTEDDLKVNLDRAMIAVYFLYKIDYRGHDRMDVACFIPRDNDFDVLVMTEELNPQMATVYEKVKQAAERFTNVTSAHMDREIRYGMTALISNGFLETVLRIMYERLIFAATDTIDDIADYFTPDTMNRVNQIIDYYEYTQNKKLRPRRKYLLAITLAVWVAERAYTLSSHAFQMLVATLKDRPYSLNELAKKTGVNLNHLNDDKHELNKRLGASGVRLNSANRVEGNSSTSFKTLEEIETRFGWSRYMAETLVTELIADQQANQIPHHIQLSYDATTRIVNWLPGYSVSLVRISLIKPLNSTKDLMSCQVFFSIFLR</sequence>
<evidence type="ECO:0000313" key="2">
    <source>
        <dbReference type="Proteomes" id="UP000650485"/>
    </source>
</evidence>
<evidence type="ECO:0008006" key="3">
    <source>
        <dbReference type="Google" id="ProtNLM"/>
    </source>
</evidence>
<reference evidence="1" key="1">
    <citation type="submission" date="2020-08" db="EMBL/GenBank/DDBJ databases">
        <title>Complete genome sequence of Weissella confusa strain FS54 provides insights into metabolic potential.</title>
        <authorList>
            <person name="Fhoula I."/>
            <person name="Najjari A."/>
            <person name="Lekired A."/>
            <person name="Bessrour-Aouam N."/>
            <person name="Jaballah S."/>
            <person name="Klibi N."/>
            <person name="Ouzari H.-I."/>
        </authorList>
    </citation>
    <scope>NUCLEOTIDE SEQUENCE</scope>
    <source>
        <strain evidence="1">FS54</strain>
    </source>
</reference>
<protein>
    <recommendedName>
        <fullName evidence="3">Mga helix-turn-helix domain-containing protein</fullName>
    </recommendedName>
</protein>
<proteinExistence type="predicted"/>
<name>A0A923NI44_WEICO</name>
<evidence type="ECO:0000313" key="1">
    <source>
        <dbReference type="EMBL" id="MBC6499391.1"/>
    </source>
</evidence>
<gene>
    <name evidence="1" type="ORF">H7R52_13055</name>
</gene>
<dbReference type="Proteomes" id="UP000650485">
    <property type="component" value="Unassembled WGS sequence"/>
</dbReference>
<organism evidence="1 2">
    <name type="scientific">Weissella confusa</name>
    <name type="common">Lactobacillus confusus</name>
    <dbReference type="NCBI Taxonomy" id="1583"/>
    <lineage>
        <taxon>Bacteria</taxon>
        <taxon>Bacillati</taxon>
        <taxon>Bacillota</taxon>
        <taxon>Bacilli</taxon>
        <taxon>Lactobacillales</taxon>
        <taxon>Lactobacillaceae</taxon>
        <taxon>Weissella</taxon>
    </lineage>
</organism>